<dbReference type="EMBL" id="JAOAOG010000054">
    <property type="protein sequence ID" value="KAJ6251782.1"/>
    <property type="molecule type" value="Genomic_DNA"/>
</dbReference>
<feature type="compositionally biased region" description="Low complexity" evidence="1">
    <location>
        <begin position="280"/>
        <end position="315"/>
    </location>
</feature>
<feature type="compositionally biased region" description="Basic and acidic residues" evidence="1">
    <location>
        <begin position="596"/>
        <end position="612"/>
    </location>
</feature>
<evidence type="ECO:0000259" key="2">
    <source>
        <dbReference type="Pfam" id="PF12090"/>
    </source>
</evidence>
<feature type="region of interest" description="Disordered" evidence="1">
    <location>
        <begin position="33"/>
        <end position="55"/>
    </location>
</feature>
<feature type="compositionally biased region" description="Basic residues" evidence="1">
    <location>
        <begin position="522"/>
        <end position="541"/>
    </location>
</feature>
<feature type="region of interest" description="Disordered" evidence="1">
    <location>
        <begin position="143"/>
        <end position="167"/>
    </location>
</feature>
<feature type="compositionally biased region" description="Low complexity" evidence="1">
    <location>
        <begin position="115"/>
        <end position="132"/>
    </location>
</feature>
<feature type="compositionally biased region" description="Acidic residues" evidence="1">
    <location>
        <begin position="582"/>
        <end position="595"/>
    </location>
</feature>
<protein>
    <recommendedName>
        <fullName evidence="2">Spt20-like SEP domain-containing protein</fullName>
    </recommendedName>
</protein>
<gene>
    <name evidence="3" type="ORF">M0813_01552</name>
</gene>
<organism evidence="3 4">
    <name type="scientific">Anaeramoeba flamelloides</name>
    <dbReference type="NCBI Taxonomy" id="1746091"/>
    <lineage>
        <taxon>Eukaryota</taxon>
        <taxon>Metamonada</taxon>
        <taxon>Anaeramoebidae</taxon>
        <taxon>Anaeramoeba</taxon>
    </lineage>
</organism>
<evidence type="ECO:0000313" key="4">
    <source>
        <dbReference type="Proteomes" id="UP001150062"/>
    </source>
</evidence>
<feature type="compositionally biased region" description="Basic and acidic residues" evidence="1">
    <location>
        <begin position="634"/>
        <end position="643"/>
    </location>
</feature>
<feature type="region of interest" description="Disordered" evidence="1">
    <location>
        <begin position="280"/>
        <end position="318"/>
    </location>
</feature>
<feature type="compositionally biased region" description="Basic residues" evidence="1">
    <location>
        <begin position="33"/>
        <end position="45"/>
    </location>
</feature>
<evidence type="ECO:0000256" key="1">
    <source>
        <dbReference type="SAM" id="MobiDB-lite"/>
    </source>
</evidence>
<name>A0ABQ8Z4G0_9EUKA</name>
<feature type="compositionally biased region" description="Basic and acidic residues" evidence="1">
    <location>
        <begin position="46"/>
        <end position="55"/>
    </location>
</feature>
<dbReference type="InterPro" id="IPR046468">
    <property type="entry name" value="Spt20-like_SEP"/>
</dbReference>
<comment type="caution">
    <text evidence="3">The sequence shown here is derived from an EMBL/GenBank/DDBJ whole genome shotgun (WGS) entry which is preliminary data.</text>
</comment>
<feature type="compositionally biased region" description="Low complexity" evidence="1">
    <location>
        <begin position="567"/>
        <end position="581"/>
    </location>
</feature>
<feature type="compositionally biased region" description="Basic and acidic residues" evidence="1">
    <location>
        <begin position="548"/>
        <end position="565"/>
    </location>
</feature>
<feature type="compositionally biased region" description="Basic residues" evidence="1">
    <location>
        <begin position="613"/>
        <end position="633"/>
    </location>
</feature>
<feature type="region of interest" description="Disordered" evidence="1">
    <location>
        <begin position="522"/>
        <end position="650"/>
    </location>
</feature>
<proteinExistence type="predicted"/>
<sequence>MEQTDSLFKIEFPSQRKYCRFRPNNLQSSKYLCKQKQKKSKKKKQKEQPSDTKLTKLENLTFPTISSLIRSQLENSTPILIKRNSQTPTSNPPTEKKTNIILKFLDLRLKHLQNKKTNNNNNNNNTFFGNEENSQMEKDNNVESLLNDNNNSNSNRLNGGTNTKESNKKQNYVWDPRFTSSVPLQDILRNVNPGLVLNLYINCFSFFHEPLSPYDPQFKPLFESIINGRIDTNLFRTIRKNKSKFYNGYLVVDILDYRNRMSNRFAKPDIAGKIMKEPDLQQNQQQLQQQQSQSQKSQKQTSSTRANNNNPNTTNLEIKQEPLDRSLQNKQNLNLQGQPQHLRRSIKKLEFDEQTDKKRKVLLSLDEETFKIVVVTMEYLEYSLLLQKEKIQQKNRMLKLGLNPNQQTQQAQQHFERVKKQLQRLVRWGSEKQTRFQQKLLLVRSFPTCFGSSIDIFKIANHYFNNKHKQNYIQNKFHGMNSKFHHSQEINKKLIKKILNYNQHKKKIGDLVDEKKHMCKLKFKKKKKKEKKQSSRLKNKKTSSEMGMKLEIETFNKTDRDRDTDTDTGTDTNSDTGADTNSDIDTDTNSDTDADGDPKFESEMDIEKESEKKKKKKKKREKKKKKIFKIFKKHSNEEPDPTIKHRNLRN</sequence>
<dbReference type="Proteomes" id="UP001150062">
    <property type="component" value="Unassembled WGS sequence"/>
</dbReference>
<dbReference type="Pfam" id="PF12090">
    <property type="entry name" value="Spt20_SEP"/>
    <property type="match status" value="1"/>
</dbReference>
<feature type="region of interest" description="Disordered" evidence="1">
    <location>
        <begin position="113"/>
        <end position="132"/>
    </location>
</feature>
<feature type="compositionally biased region" description="Low complexity" evidence="1">
    <location>
        <begin position="143"/>
        <end position="158"/>
    </location>
</feature>
<accession>A0ABQ8Z4G0</accession>
<reference evidence="3" key="1">
    <citation type="submission" date="2022-08" db="EMBL/GenBank/DDBJ databases">
        <title>Novel sulfate-reducing endosymbionts in the free-living metamonad Anaeramoeba.</title>
        <authorList>
            <person name="Jerlstrom-Hultqvist J."/>
            <person name="Cepicka I."/>
            <person name="Gallot-Lavallee L."/>
            <person name="Salas-Leiva D."/>
            <person name="Curtis B.A."/>
            <person name="Zahonova K."/>
            <person name="Pipaliya S."/>
            <person name="Dacks J."/>
            <person name="Roger A.J."/>
        </authorList>
    </citation>
    <scope>NUCLEOTIDE SEQUENCE</scope>
    <source>
        <strain evidence="3">Schooner1</strain>
    </source>
</reference>
<feature type="domain" description="Spt20-like SEP" evidence="2">
    <location>
        <begin position="192"/>
        <end position="328"/>
    </location>
</feature>
<keyword evidence="4" id="KW-1185">Reference proteome</keyword>
<evidence type="ECO:0000313" key="3">
    <source>
        <dbReference type="EMBL" id="KAJ6251782.1"/>
    </source>
</evidence>